<evidence type="ECO:0000313" key="3">
    <source>
        <dbReference type="EMBL" id="MFC6724626.1"/>
    </source>
</evidence>
<organism evidence="3 4">
    <name type="scientific">Halobium palmae</name>
    <dbReference type="NCBI Taxonomy" id="1776492"/>
    <lineage>
        <taxon>Archaea</taxon>
        <taxon>Methanobacteriati</taxon>
        <taxon>Methanobacteriota</taxon>
        <taxon>Stenosarchaea group</taxon>
        <taxon>Halobacteria</taxon>
        <taxon>Halobacteriales</taxon>
        <taxon>Haloferacaceae</taxon>
        <taxon>Halobium</taxon>
    </lineage>
</organism>
<reference evidence="3 4" key="1">
    <citation type="journal article" date="2019" name="Int. J. Syst. Evol. Microbiol.">
        <title>The Global Catalogue of Microorganisms (GCM) 10K type strain sequencing project: providing services to taxonomists for standard genome sequencing and annotation.</title>
        <authorList>
            <consortium name="The Broad Institute Genomics Platform"/>
            <consortium name="The Broad Institute Genome Sequencing Center for Infectious Disease"/>
            <person name="Wu L."/>
            <person name="Ma J."/>
        </authorList>
    </citation>
    <scope>NUCLEOTIDE SEQUENCE [LARGE SCALE GENOMIC DNA]</scope>
    <source>
        <strain evidence="3 4">NBRC 111368</strain>
    </source>
</reference>
<dbReference type="AlphaFoldDB" id="A0ABD5RZ80"/>
<feature type="transmembrane region" description="Helical" evidence="1">
    <location>
        <begin position="146"/>
        <end position="168"/>
    </location>
</feature>
<dbReference type="InterPro" id="IPR057169">
    <property type="entry name" value="DUF7847"/>
</dbReference>
<feature type="transmembrane region" description="Helical" evidence="1">
    <location>
        <begin position="53"/>
        <end position="72"/>
    </location>
</feature>
<keyword evidence="1" id="KW-1133">Transmembrane helix</keyword>
<protein>
    <recommendedName>
        <fullName evidence="2">DUF7847 domain-containing protein</fullName>
    </recommendedName>
</protein>
<feature type="domain" description="DUF7847" evidence="2">
    <location>
        <begin position="59"/>
        <end position="200"/>
    </location>
</feature>
<evidence type="ECO:0000259" key="2">
    <source>
        <dbReference type="Pfam" id="PF25231"/>
    </source>
</evidence>
<comment type="caution">
    <text evidence="3">The sequence shown here is derived from an EMBL/GenBank/DDBJ whole genome shotgun (WGS) entry which is preliminary data.</text>
</comment>
<proteinExistence type="predicted"/>
<dbReference type="Proteomes" id="UP001596328">
    <property type="component" value="Unassembled WGS sequence"/>
</dbReference>
<name>A0ABD5RZ80_9EURY</name>
<keyword evidence="4" id="KW-1185">Reference proteome</keyword>
<dbReference type="Pfam" id="PF25231">
    <property type="entry name" value="DUF7847"/>
    <property type="match status" value="1"/>
</dbReference>
<sequence length="235" mass="23601">MARRSHSIRLEESDGAVTILRETVALVPRMPSVVGVFGVVALVGLLSSSLGSFASLLGGAVAVSIAYGKVGGRVGAANSIGVRLLLAVIGGIIAGFCIVLGTIFFVLPGIYLLVRLRLVVAAVVLEDRGPVEALGRSFDLTEGHTWTVFGVWLVPLLVGIALGAGIVVSTSGIPSPGTVDSAAFRSSVQVAGAVTTLVTGPVGAIADTLMYGLYGPDEVGGSRSGGTAAATTADE</sequence>
<feature type="transmembrane region" description="Helical" evidence="1">
    <location>
        <begin position="84"/>
        <end position="107"/>
    </location>
</feature>
<dbReference type="EMBL" id="JBHSWU010000232">
    <property type="protein sequence ID" value="MFC6724626.1"/>
    <property type="molecule type" value="Genomic_DNA"/>
</dbReference>
<keyword evidence="1" id="KW-0472">Membrane</keyword>
<gene>
    <name evidence="3" type="ORF">ACFQE1_09605</name>
</gene>
<evidence type="ECO:0000313" key="4">
    <source>
        <dbReference type="Proteomes" id="UP001596328"/>
    </source>
</evidence>
<accession>A0ABD5RZ80</accession>
<feature type="transmembrane region" description="Helical" evidence="1">
    <location>
        <begin position="30"/>
        <end position="47"/>
    </location>
</feature>
<evidence type="ECO:0000256" key="1">
    <source>
        <dbReference type="SAM" id="Phobius"/>
    </source>
</evidence>
<keyword evidence="1" id="KW-0812">Transmembrane</keyword>